<name>A0A854ECG0_ACTNA</name>
<evidence type="ECO:0000256" key="2">
    <source>
        <dbReference type="SAM" id="MobiDB-lite"/>
    </source>
</evidence>
<evidence type="ECO:0000259" key="4">
    <source>
        <dbReference type="Pfam" id="PF04536"/>
    </source>
</evidence>
<feature type="signal peptide" evidence="3">
    <location>
        <begin position="1"/>
        <end position="40"/>
    </location>
</feature>
<proteinExistence type="predicted"/>
<dbReference type="RefSeq" id="WP_076075885.1">
    <property type="nucleotide sequence ID" value="NZ_CAJPQD010000044.1"/>
</dbReference>
<feature type="domain" description="TPM" evidence="4">
    <location>
        <begin position="77"/>
        <end position="188"/>
    </location>
</feature>
<keyword evidence="3" id="KW-0732">Signal</keyword>
<dbReference type="GeneID" id="64256434"/>
<comment type="caution">
    <text evidence="5">The sequence shown here is derived from an EMBL/GenBank/DDBJ whole genome shotgun (WGS) entry which is preliminary data.</text>
</comment>
<feature type="region of interest" description="Disordered" evidence="2">
    <location>
        <begin position="649"/>
        <end position="669"/>
    </location>
</feature>
<protein>
    <recommendedName>
        <fullName evidence="4">TPM domain-containing protein</fullName>
    </recommendedName>
</protein>
<feature type="chain" id="PRO_5032479552" description="TPM domain-containing protein" evidence="3">
    <location>
        <begin position="41"/>
        <end position="735"/>
    </location>
</feature>
<gene>
    <name evidence="5" type="ORF">BKH33_04760</name>
</gene>
<feature type="coiled-coil region" evidence="1">
    <location>
        <begin position="470"/>
        <end position="504"/>
    </location>
</feature>
<evidence type="ECO:0000256" key="3">
    <source>
        <dbReference type="SAM" id="SignalP"/>
    </source>
</evidence>
<evidence type="ECO:0000313" key="6">
    <source>
        <dbReference type="Proteomes" id="UP000187035"/>
    </source>
</evidence>
<organism evidence="5 6">
    <name type="scientific">Actinomyces naeslundii</name>
    <dbReference type="NCBI Taxonomy" id="1655"/>
    <lineage>
        <taxon>Bacteria</taxon>
        <taxon>Bacillati</taxon>
        <taxon>Actinomycetota</taxon>
        <taxon>Actinomycetes</taxon>
        <taxon>Actinomycetales</taxon>
        <taxon>Actinomycetaceae</taxon>
        <taxon>Actinomyces</taxon>
    </lineage>
</organism>
<dbReference type="AlphaFoldDB" id="A0A854ECG0"/>
<evidence type="ECO:0000313" key="5">
    <source>
        <dbReference type="EMBL" id="OMG37194.1"/>
    </source>
</evidence>
<evidence type="ECO:0000256" key="1">
    <source>
        <dbReference type="SAM" id="Coils"/>
    </source>
</evidence>
<sequence>MKHPQSPRPHPLHPLYQLAASGAATAAVLGLLGASTSAAAAPTTGPAPASSVPAPAAGSMSAPRALPAASTTLTKHVTDELGILDASKAQQAVDTMSSKHGVGLWVLTVSDSSRKASAIAEQTFKNTKLGRDDMLLVINIPADGSASKSYKLQAHSNSSKFSESDYKRIDSALKKQLSAGDYDAAVAAIPENMSGSSGSGSSDGSSGSGSSALPLLLGGGAVAAAGGAAAWTVYKRRKNKENDDMLFGKRRKQAASGGTPGNQAAGPAAMTVEQLRTQAGSALVQADDTVRAAAEELSYAQAQFGLSATDAFTAALDSARKHLSRCFELRKILDDDIPETEPQQRQMYTEILQHCSEAVGEIRAQEEAFNKRRGIEANLPTSIAESTQRADETEQAIVMAETILVTLSAAYPASSLTSVSQAPEQARRLLAAGRTALDQARASVEASQEATAVEQVRIAQGSIAQAGQLAAQVTGARERLQSAAKDLEAAIASISSDLVDAKRLEGSVPAATLAPLVADAEAAVAQGRQASGSSPSGDPLAALDHLAQAEAAIDAALAPAREREENDSRARASLGSRLARLNSQVESVTSYITTYRGAVGPSARTALSEAARHATAATSMQTTDPVAALAEVAAAEPLVAQAQALAEADVRGSSSSSWSPRSGESYSGGYGRSGGGLDLGSLLLGGLLMGGGHSYGGWSSHHHHDNDWGGGGGFFDGGGDFLDGVGDFFDGGGDF</sequence>
<dbReference type="EMBL" id="MSRR01000009">
    <property type="protein sequence ID" value="OMG37194.1"/>
    <property type="molecule type" value="Genomic_DNA"/>
</dbReference>
<reference evidence="5 6" key="1">
    <citation type="submission" date="2016-12" db="EMBL/GenBank/DDBJ databases">
        <title>Genomic comparison of strains in the 'Actinomyces naeslundii' group.</title>
        <authorList>
            <person name="Mughal S.R."/>
            <person name="Do T."/>
            <person name="Gilbert S.C."/>
            <person name="Witherden E.A."/>
            <person name="Didelot X."/>
            <person name="Beighton D."/>
        </authorList>
    </citation>
    <scope>NUCLEOTIDE SEQUENCE [LARGE SCALE GENOMIC DNA]</scope>
    <source>
        <strain evidence="5 6">NCTC 10301</strain>
    </source>
</reference>
<keyword evidence="1" id="KW-0175">Coiled coil</keyword>
<feature type="compositionally biased region" description="Low complexity" evidence="2">
    <location>
        <begin position="649"/>
        <end position="665"/>
    </location>
</feature>
<dbReference type="Gene3D" id="3.10.310.50">
    <property type="match status" value="1"/>
</dbReference>
<feature type="region of interest" description="Disordered" evidence="2">
    <location>
        <begin position="38"/>
        <end position="63"/>
    </location>
</feature>
<dbReference type="Proteomes" id="UP000187035">
    <property type="component" value="Unassembled WGS sequence"/>
</dbReference>
<dbReference type="InterPro" id="IPR007621">
    <property type="entry name" value="TPM_dom"/>
</dbReference>
<accession>A0A854ECG0</accession>
<dbReference type="Pfam" id="PF04536">
    <property type="entry name" value="TPM_phosphatase"/>
    <property type="match status" value="1"/>
</dbReference>